<name>A0A4D8Q762_AZOBR</name>
<dbReference type="SUPFAM" id="SSF49503">
    <property type="entry name" value="Cupredoxins"/>
    <property type="match status" value="1"/>
</dbReference>
<dbReference type="EMBL" id="CP032333">
    <property type="protein sequence ID" value="QCO06085.1"/>
    <property type="molecule type" value="Genomic_DNA"/>
</dbReference>
<keyword evidence="6" id="KW-0614">Plasmid</keyword>
<dbReference type="Pfam" id="PF00127">
    <property type="entry name" value="Copper-bind"/>
    <property type="match status" value="1"/>
</dbReference>
<sequence length="169" mass="18252">MITRRTVLQAGSWAAGLALLGPLPQAGAEGALEIHMRGNADGSKVWFDPIGVLVEPGQTIRWINVDPGNSHTSTAYHPVNDGHPLRIPEGAAAWHSDYLLPDQSFELRLIVGGVYDYFCLPHEEAGMVGRLVVGRPQGGPAAATLPEPARRLLPSVEEIVRRGVVRIDR</sequence>
<dbReference type="Proteomes" id="UP000298596">
    <property type="component" value="Plasmid p3"/>
</dbReference>
<evidence type="ECO:0000256" key="2">
    <source>
        <dbReference type="ARBA" id="ARBA00022723"/>
    </source>
</evidence>
<feature type="domain" description="Blue (type 1) copper" evidence="5">
    <location>
        <begin position="38"/>
        <end position="133"/>
    </location>
</feature>
<evidence type="ECO:0000313" key="7">
    <source>
        <dbReference type="Proteomes" id="UP000298596"/>
    </source>
</evidence>
<dbReference type="Gene3D" id="2.60.40.420">
    <property type="entry name" value="Cupredoxins - blue copper proteins"/>
    <property type="match status" value="1"/>
</dbReference>
<organism evidence="6 7">
    <name type="scientific">Azospirillum brasilense</name>
    <dbReference type="NCBI Taxonomy" id="192"/>
    <lineage>
        <taxon>Bacteria</taxon>
        <taxon>Pseudomonadati</taxon>
        <taxon>Pseudomonadota</taxon>
        <taxon>Alphaproteobacteria</taxon>
        <taxon>Rhodospirillales</taxon>
        <taxon>Azospirillaceae</taxon>
        <taxon>Azospirillum</taxon>
    </lineage>
</organism>
<dbReference type="GO" id="GO:0009055">
    <property type="term" value="F:electron transfer activity"/>
    <property type="evidence" value="ECO:0007669"/>
    <property type="project" value="InterPro"/>
</dbReference>
<keyword evidence="1" id="KW-0813">Transport</keyword>
<reference evidence="6 7" key="1">
    <citation type="submission" date="2018-09" db="EMBL/GenBank/DDBJ databases">
        <title>Whole genome based analysis of evolution and adaptive divergence in Indian and Brazilian strains of Azospirillum brasilense.</title>
        <authorList>
            <person name="Singh C."/>
            <person name="Tripathi A.K."/>
        </authorList>
    </citation>
    <scope>NUCLEOTIDE SEQUENCE [LARGE SCALE GENOMIC DNA]</scope>
    <source>
        <strain evidence="6 7">MTCC4036</strain>
        <plasmid evidence="6 7">p3</plasmid>
    </source>
</reference>
<gene>
    <name evidence="6" type="ORF">D3867_29495</name>
</gene>
<keyword evidence="4" id="KW-0186">Copper</keyword>
<dbReference type="InterPro" id="IPR006311">
    <property type="entry name" value="TAT_signal"/>
</dbReference>
<evidence type="ECO:0000256" key="3">
    <source>
        <dbReference type="ARBA" id="ARBA00022982"/>
    </source>
</evidence>
<evidence type="ECO:0000259" key="5">
    <source>
        <dbReference type="Pfam" id="PF00127"/>
    </source>
</evidence>
<proteinExistence type="predicted"/>
<dbReference type="InterPro" id="IPR028871">
    <property type="entry name" value="BlueCu_1_BS"/>
</dbReference>
<evidence type="ECO:0000313" key="6">
    <source>
        <dbReference type="EMBL" id="QCO06085.1"/>
    </source>
</evidence>
<evidence type="ECO:0000256" key="4">
    <source>
        <dbReference type="ARBA" id="ARBA00023008"/>
    </source>
</evidence>
<dbReference type="GO" id="GO:0005507">
    <property type="term" value="F:copper ion binding"/>
    <property type="evidence" value="ECO:0007669"/>
    <property type="project" value="InterPro"/>
</dbReference>
<dbReference type="InterPro" id="IPR000923">
    <property type="entry name" value="BlueCu_1"/>
</dbReference>
<accession>A0A4D8Q762</accession>
<dbReference type="PROSITE" id="PS00196">
    <property type="entry name" value="COPPER_BLUE"/>
    <property type="match status" value="1"/>
</dbReference>
<protein>
    <recommendedName>
        <fullName evidence="5">Blue (type 1) copper domain-containing protein</fullName>
    </recommendedName>
</protein>
<dbReference type="AlphaFoldDB" id="A0A4D8Q762"/>
<dbReference type="InterPro" id="IPR008972">
    <property type="entry name" value="Cupredoxin"/>
</dbReference>
<keyword evidence="3" id="KW-0249">Electron transport</keyword>
<dbReference type="PROSITE" id="PS51318">
    <property type="entry name" value="TAT"/>
    <property type="match status" value="1"/>
</dbReference>
<keyword evidence="2" id="KW-0479">Metal-binding</keyword>
<geneLocation type="plasmid" evidence="6">
    <name>p3</name>
</geneLocation>
<evidence type="ECO:0000256" key="1">
    <source>
        <dbReference type="ARBA" id="ARBA00022448"/>
    </source>
</evidence>